<reference evidence="1" key="1">
    <citation type="journal article" date="2023" name="Insect Mol. Biol.">
        <title>Genome sequencing provides insights into the evolution of gene families encoding plant cell wall-degrading enzymes in longhorned beetles.</title>
        <authorList>
            <person name="Shin N.R."/>
            <person name="Okamura Y."/>
            <person name="Kirsch R."/>
            <person name="Pauchet Y."/>
        </authorList>
    </citation>
    <scope>NUCLEOTIDE SEQUENCE</scope>
    <source>
        <strain evidence="1">AMC_N1</strain>
    </source>
</reference>
<dbReference type="PANTHER" id="PTHR47326">
    <property type="entry name" value="TRANSPOSABLE ELEMENT TC3 TRANSPOSASE-LIKE PROTEIN"/>
    <property type="match status" value="1"/>
</dbReference>
<dbReference type="EMBL" id="JAPWTK010000156">
    <property type="protein sequence ID" value="KAJ8947676.1"/>
    <property type="molecule type" value="Genomic_DNA"/>
</dbReference>
<gene>
    <name evidence="1" type="ORF">NQ318_009560</name>
</gene>
<dbReference type="Gene3D" id="3.30.420.10">
    <property type="entry name" value="Ribonuclease H-like superfamily/Ribonuclease H"/>
    <property type="match status" value="1"/>
</dbReference>
<comment type="caution">
    <text evidence="1">The sequence shown here is derived from an EMBL/GenBank/DDBJ whole genome shotgun (WGS) entry which is preliminary data.</text>
</comment>
<keyword evidence="2" id="KW-1185">Reference proteome</keyword>
<evidence type="ECO:0000313" key="2">
    <source>
        <dbReference type="Proteomes" id="UP001162162"/>
    </source>
</evidence>
<name>A0AAV8YB48_9CUCU</name>
<evidence type="ECO:0000313" key="1">
    <source>
        <dbReference type="EMBL" id="KAJ8947676.1"/>
    </source>
</evidence>
<evidence type="ECO:0008006" key="3">
    <source>
        <dbReference type="Google" id="ProtNLM"/>
    </source>
</evidence>
<sequence>MLQKGNTGSYIQVVNFQTDESTLSTLGFFNRNNMRKRKGKGKEKSKEKEIVVFFNNNFPVLLENVPIQLRANICFQHDGAPPHKTRIVQQYLNETYGENWIGINRPTPWAPKSPDLTPLDFFLWGNFEKIKFTKHHLLTWNI</sequence>
<proteinExistence type="predicted"/>
<dbReference type="InterPro" id="IPR036397">
    <property type="entry name" value="RNaseH_sf"/>
</dbReference>
<protein>
    <recommendedName>
        <fullName evidence="3">Transposase</fullName>
    </recommendedName>
</protein>
<dbReference type="AlphaFoldDB" id="A0AAV8YB48"/>
<dbReference type="PANTHER" id="PTHR47326:SF1">
    <property type="entry name" value="HTH PSQ-TYPE DOMAIN-CONTAINING PROTEIN"/>
    <property type="match status" value="1"/>
</dbReference>
<dbReference type="Proteomes" id="UP001162162">
    <property type="component" value="Unassembled WGS sequence"/>
</dbReference>
<dbReference type="GO" id="GO:0003676">
    <property type="term" value="F:nucleic acid binding"/>
    <property type="evidence" value="ECO:0007669"/>
    <property type="project" value="InterPro"/>
</dbReference>
<accession>A0AAV8YB48</accession>
<organism evidence="1 2">
    <name type="scientific">Aromia moschata</name>
    <dbReference type="NCBI Taxonomy" id="1265417"/>
    <lineage>
        <taxon>Eukaryota</taxon>
        <taxon>Metazoa</taxon>
        <taxon>Ecdysozoa</taxon>
        <taxon>Arthropoda</taxon>
        <taxon>Hexapoda</taxon>
        <taxon>Insecta</taxon>
        <taxon>Pterygota</taxon>
        <taxon>Neoptera</taxon>
        <taxon>Endopterygota</taxon>
        <taxon>Coleoptera</taxon>
        <taxon>Polyphaga</taxon>
        <taxon>Cucujiformia</taxon>
        <taxon>Chrysomeloidea</taxon>
        <taxon>Cerambycidae</taxon>
        <taxon>Cerambycinae</taxon>
        <taxon>Callichromatini</taxon>
        <taxon>Aromia</taxon>
    </lineage>
</organism>